<keyword evidence="4" id="KW-1185">Reference proteome</keyword>
<evidence type="ECO:0000313" key="4">
    <source>
        <dbReference type="Proteomes" id="UP000775872"/>
    </source>
</evidence>
<evidence type="ECO:0000256" key="2">
    <source>
        <dbReference type="SAM" id="SignalP"/>
    </source>
</evidence>
<gene>
    <name evidence="3" type="ORF">CSOL1703_00009607</name>
</gene>
<sequence>MVANFEAVLFGLFLFVAQAIAVKPGHKAVVYSGKYTGSKLAKTSRTQDLKEMPKHKANQVVANMKKWSGGQFKASHGRNGKVIVSNKKPANSKGAASGQVQKMKSTVQKNYNPNRNSKTDKVKVGVSKAKSKVKGAVNSIKKVFKKKPRSLRRRNLKRSNNRRQY</sequence>
<feature type="compositionally biased region" description="Basic residues" evidence="1">
    <location>
        <begin position="142"/>
        <end position="165"/>
    </location>
</feature>
<accession>A0A9N9W2Z6</accession>
<dbReference type="EMBL" id="CABFOC020000003">
    <property type="protein sequence ID" value="CAH0043723.1"/>
    <property type="molecule type" value="Genomic_DNA"/>
</dbReference>
<feature type="region of interest" description="Disordered" evidence="1">
    <location>
        <begin position="83"/>
        <end position="165"/>
    </location>
</feature>
<protein>
    <submittedName>
        <fullName evidence="3">Uncharacterized protein</fullName>
    </submittedName>
</protein>
<feature type="compositionally biased region" description="Polar residues" evidence="1">
    <location>
        <begin position="98"/>
        <end position="116"/>
    </location>
</feature>
<name>A0A9N9W2Z6_9HYPO</name>
<feature type="chain" id="PRO_5040190551" evidence="2">
    <location>
        <begin position="22"/>
        <end position="165"/>
    </location>
</feature>
<evidence type="ECO:0000313" key="3">
    <source>
        <dbReference type="EMBL" id="CAH0043723.1"/>
    </source>
</evidence>
<dbReference type="OrthoDB" id="5147569at2759"/>
<dbReference type="AlphaFoldDB" id="A0A9N9W2Z6"/>
<keyword evidence="2" id="KW-0732">Signal</keyword>
<reference evidence="3" key="1">
    <citation type="submission" date="2021-10" db="EMBL/GenBank/DDBJ databases">
        <authorList>
            <person name="Piombo E."/>
        </authorList>
    </citation>
    <scope>NUCLEOTIDE SEQUENCE</scope>
</reference>
<evidence type="ECO:0000256" key="1">
    <source>
        <dbReference type="SAM" id="MobiDB-lite"/>
    </source>
</evidence>
<feature type="signal peptide" evidence="2">
    <location>
        <begin position="1"/>
        <end position="21"/>
    </location>
</feature>
<proteinExistence type="predicted"/>
<comment type="caution">
    <text evidence="3">The sequence shown here is derived from an EMBL/GenBank/DDBJ whole genome shotgun (WGS) entry which is preliminary data.</text>
</comment>
<organism evidence="3 4">
    <name type="scientific">Clonostachys solani</name>
    <dbReference type="NCBI Taxonomy" id="160281"/>
    <lineage>
        <taxon>Eukaryota</taxon>
        <taxon>Fungi</taxon>
        <taxon>Dikarya</taxon>
        <taxon>Ascomycota</taxon>
        <taxon>Pezizomycotina</taxon>
        <taxon>Sordariomycetes</taxon>
        <taxon>Hypocreomycetidae</taxon>
        <taxon>Hypocreales</taxon>
        <taxon>Bionectriaceae</taxon>
        <taxon>Clonostachys</taxon>
    </lineage>
</organism>
<dbReference type="Proteomes" id="UP000775872">
    <property type="component" value="Unassembled WGS sequence"/>
</dbReference>